<dbReference type="InterPro" id="IPR011013">
    <property type="entry name" value="Gal_mutarotase_sf_dom"/>
</dbReference>
<keyword evidence="10" id="KW-1185">Reference proteome</keyword>
<accession>A0A6N8FNV9</accession>
<feature type="binding site" evidence="8">
    <location>
        <begin position="175"/>
        <end position="177"/>
    </location>
    <ligand>
        <name>beta-D-galactose</name>
        <dbReference type="ChEBI" id="CHEBI:27667"/>
    </ligand>
</feature>
<dbReference type="UniPathway" id="UPA00242"/>
<reference evidence="9 10" key="1">
    <citation type="submission" date="2019-11" db="EMBL/GenBank/DDBJ databases">
        <authorList>
            <person name="Li X."/>
        </authorList>
    </citation>
    <scope>NUCLEOTIDE SEQUENCE [LARGE SCALE GENOMIC DNA]</scope>
    <source>
        <strain evidence="9 10">L9</strain>
    </source>
</reference>
<evidence type="ECO:0000256" key="7">
    <source>
        <dbReference type="PIRSR" id="PIRSR005096-2"/>
    </source>
</evidence>
<evidence type="ECO:0000256" key="8">
    <source>
        <dbReference type="PIRSR" id="PIRSR005096-3"/>
    </source>
</evidence>
<dbReference type="PANTHER" id="PTHR10091">
    <property type="entry name" value="ALDOSE-1-EPIMERASE"/>
    <property type="match status" value="1"/>
</dbReference>
<dbReference type="CDD" id="cd09019">
    <property type="entry name" value="galactose_mutarotase_like"/>
    <property type="match status" value="1"/>
</dbReference>
<dbReference type="AlphaFoldDB" id="A0A6N8FNV9"/>
<dbReference type="GO" id="GO:0030246">
    <property type="term" value="F:carbohydrate binding"/>
    <property type="evidence" value="ECO:0007669"/>
    <property type="project" value="InterPro"/>
</dbReference>
<protein>
    <recommendedName>
        <fullName evidence="5">Aldose 1-epimerase</fullName>
        <ecNumber evidence="5">5.1.3.3</ecNumber>
    </recommendedName>
</protein>
<gene>
    <name evidence="9" type="ORF">GMD78_17720</name>
</gene>
<evidence type="ECO:0000256" key="5">
    <source>
        <dbReference type="PIRNR" id="PIRNR005096"/>
    </source>
</evidence>
<dbReference type="NCBIfam" id="NF008277">
    <property type="entry name" value="PRK11055.1"/>
    <property type="match status" value="1"/>
</dbReference>
<evidence type="ECO:0000256" key="6">
    <source>
        <dbReference type="PIRSR" id="PIRSR005096-1"/>
    </source>
</evidence>
<dbReference type="GO" id="GO:0006006">
    <property type="term" value="P:glucose metabolic process"/>
    <property type="evidence" value="ECO:0007669"/>
    <property type="project" value="TreeGrafter"/>
</dbReference>
<dbReference type="SUPFAM" id="SSF74650">
    <property type="entry name" value="Galactose mutarotase-like"/>
    <property type="match status" value="1"/>
</dbReference>
<evidence type="ECO:0000256" key="3">
    <source>
        <dbReference type="ARBA" id="ARBA00023235"/>
    </source>
</evidence>
<feature type="binding site" evidence="7">
    <location>
        <position position="248"/>
    </location>
    <ligand>
        <name>beta-D-galactose</name>
        <dbReference type="ChEBI" id="CHEBI:27667"/>
    </ligand>
</feature>
<dbReference type="Pfam" id="PF01263">
    <property type="entry name" value="Aldose_epim"/>
    <property type="match status" value="1"/>
</dbReference>
<feature type="active site" description="Proton acceptor" evidence="6">
    <location>
        <position position="309"/>
    </location>
</feature>
<dbReference type="RefSeq" id="WP_155670799.1">
    <property type="nucleotide sequence ID" value="NZ_WOCA01000018.1"/>
</dbReference>
<dbReference type="Gene3D" id="2.70.98.10">
    <property type="match status" value="1"/>
</dbReference>
<dbReference type="EMBL" id="WOCA01000018">
    <property type="protein sequence ID" value="MUK90214.1"/>
    <property type="molecule type" value="Genomic_DNA"/>
</dbReference>
<dbReference type="EC" id="5.1.3.3" evidence="5"/>
<comment type="pathway">
    <text evidence="1 5">Carbohydrate metabolism; hexose metabolism.</text>
</comment>
<dbReference type="InterPro" id="IPR008183">
    <property type="entry name" value="Aldose_1/G6P_1-epimerase"/>
</dbReference>
<evidence type="ECO:0000256" key="1">
    <source>
        <dbReference type="ARBA" id="ARBA00005028"/>
    </source>
</evidence>
<organism evidence="9 10">
    <name type="scientific">Ornithinibacillus caprae</name>
    <dbReference type="NCBI Taxonomy" id="2678566"/>
    <lineage>
        <taxon>Bacteria</taxon>
        <taxon>Bacillati</taxon>
        <taxon>Bacillota</taxon>
        <taxon>Bacilli</taxon>
        <taxon>Bacillales</taxon>
        <taxon>Bacillaceae</taxon>
        <taxon>Ornithinibacillus</taxon>
    </lineage>
</organism>
<comment type="caution">
    <text evidence="9">The sequence shown here is derived from an EMBL/GenBank/DDBJ whole genome shotgun (WGS) entry which is preliminary data.</text>
</comment>
<keyword evidence="3 5" id="KW-0413">Isomerase</keyword>
<evidence type="ECO:0000313" key="10">
    <source>
        <dbReference type="Proteomes" id="UP000469125"/>
    </source>
</evidence>
<comment type="catalytic activity">
    <reaction evidence="5">
        <text>alpha-D-glucose = beta-D-glucose</text>
        <dbReference type="Rhea" id="RHEA:10264"/>
        <dbReference type="ChEBI" id="CHEBI:15903"/>
        <dbReference type="ChEBI" id="CHEBI:17925"/>
        <dbReference type="EC" id="5.1.3.3"/>
    </reaction>
</comment>
<dbReference type="GO" id="GO:0005737">
    <property type="term" value="C:cytoplasm"/>
    <property type="evidence" value="ECO:0007669"/>
    <property type="project" value="TreeGrafter"/>
</dbReference>
<proteinExistence type="inferred from homology"/>
<feature type="active site" description="Proton donor" evidence="6">
    <location>
        <position position="175"/>
    </location>
</feature>
<dbReference type="GO" id="GO:0004034">
    <property type="term" value="F:aldose 1-epimerase activity"/>
    <property type="evidence" value="ECO:0007669"/>
    <property type="project" value="UniProtKB-EC"/>
</dbReference>
<evidence type="ECO:0000256" key="4">
    <source>
        <dbReference type="ARBA" id="ARBA00023277"/>
    </source>
</evidence>
<sequence>MYIETEKTTTHWKQYTLANDNGMQVSVLNYGGIISKILVPDRLGKLENVVLGYKNIQDYEDNPNCFGAIIGRVAGRIANSSFQLDLQPYKLDENEGKHHLHGGSSGFHQVIWDVEPFQTADSVGLRLSHKSPDGASGYPGELHATVTYILTNENQLKIEYDAISDKKTPIALTNHSYFNLSGNLKDTIHQHHVTIDSDQFIELDNELIPTGSQLKVDDTTFDFRNGRKLKDGLNGEYKHNEIVGNGYDHYFVFNQKKTDNVIVTEETSGRTLHISTNQPGMVMYTANSLNEGLELAEGESKQYLGVCFETQGSPASLHHEEIPSIVVEENQAYKKQTIFTFGVKN</sequence>
<keyword evidence="4 5" id="KW-0119">Carbohydrate metabolism</keyword>
<evidence type="ECO:0000313" key="9">
    <source>
        <dbReference type="EMBL" id="MUK90214.1"/>
    </source>
</evidence>
<dbReference type="PIRSF" id="PIRSF005096">
    <property type="entry name" value="GALM"/>
    <property type="match status" value="1"/>
</dbReference>
<dbReference type="Proteomes" id="UP000469125">
    <property type="component" value="Unassembled WGS sequence"/>
</dbReference>
<dbReference type="InterPro" id="IPR047215">
    <property type="entry name" value="Galactose_mutarotase-like"/>
</dbReference>
<dbReference type="InterPro" id="IPR014718">
    <property type="entry name" value="GH-type_carb-bd"/>
</dbReference>
<dbReference type="InterPro" id="IPR015443">
    <property type="entry name" value="Aldose_1-epimerase"/>
</dbReference>
<evidence type="ECO:0000256" key="2">
    <source>
        <dbReference type="ARBA" id="ARBA00006206"/>
    </source>
</evidence>
<dbReference type="PANTHER" id="PTHR10091:SF0">
    <property type="entry name" value="GALACTOSE MUTAROTASE"/>
    <property type="match status" value="1"/>
</dbReference>
<name>A0A6N8FNV9_9BACI</name>
<comment type="similarity">
    <text evidence="2 5">Belongs to the aldose epimerase family.</text>
</comment>
<dbReference type="GO" id="GO:0033499">
    <property type="term" value="P:galactose catabolic process via UDP-galactose, Leloir pathway"/>
    <property type="evidence" value="ECO:0007669"/>
    <property type="project" value="TreeGrafter"/>
</dbReference>